<dbReference type="InterPro" id="IPR035965">
    <property type="entry name" value="PAS-like_dom_sf"/>
</dbReference>
<evidence type="ECO:0000313" key="7">
    <source>
        <dbReference type="EMBL" id="MCD7457376.1"/>
    </source>
</evidence>
<dbReference type="CDD" id="cd00130">
    <property type="entry name" value="PAS"/>
    <property type="match status" value="1"/>
</dbReference>
<evidence type="ECO:0000313" key="8">
    <source>
        <dbReference type="Proteomes" id="UP000823775"/>
    </source>
</evidence>
<dbReference type="SUPFAM" id="SSF55785">
    <property type="entry name" value="PYP-like sensor domain (PAS domain)"/>
    <property type="match status" value="1"/>
</dbReference>
<dbReference type="InterPro" id="IPR000014">
    <property type="entry name" value="PAS"/>
</dbReference>
<reference evidence="7 8" key="1">
    <citation type="journal article" date="2021" name="BMC Genomics">
        <title>Datura genome reveals duplications of psychoactive alkaloid biosynthetic genes and high mutation rate following tissue culture.</title>
        <authorList>
            <person name="Rajewski A."/>
            <person name="Carter-House D."/>
            <person name="Stajich J."/>
            <person name="Litt A."/>
        </authorList>
    </citation>
    <scope>NUCLEOTIDE SEQUENCE [LARGE SCALE GENOMIC DNA]</scope>
    <source>
        <strain evidence="7">AR-01</strain>
    </source>
</reference>
<dbReference type="PROSITE" id="PS50113">
    <property type="entry name" value="PAC"/>
    <property type="match status" value="1"/>
</dbReference>
<evidence type="ECO:0000256" key="3">
    <source>
        <dbReference type="ARBA" id="ARBA00022991"/>
    </source>
</evidence>
<comment type="caution">
    <text evidence="7">The sequence shown here is derived from an EMBL/GenBank/DDBJ whole genome shotgun (WGS) entry which is preliminary data.</text>
</comment>
<keyword evidence="8" id="KW-1185">Reference proteome</keyword>
<dbReference type="NCBIfam" id="TIGR00229">
    <property type="entry name" value="sensory_box"/>
    <property type="match status" value="1"/>
</dbReference>
<dbReference type="PRINTS" id="PR01033">
    <property type="entry name" value="PHYTOCHROME"/>
</dbReference>
<keyword evidence="4" id="KW-0675">Receptor</keyword>
<keyword evidence="3" id="KW-0157">Chromophore</keyword>
<keyword evidence="1" id="KW-0600">Photoreceptor protein</keyword>
<dbReference type="Gene3D" id="3.30.450.20">
    <property type="entry name" value="PAS domain"/>
    <property type="match status" value="1"/>
</dbReference>
<keyword evidence="2" id="KW-0716">Sensory transduction</keyword>
<dbReference type="EMBL" id="JACEIK010000455">
    <property type="protein sequence ID" value="MCD7457376.1"/>
    <property type="molecule type" value="Genomic_DNA"/>
</dbReference>
<evidence type="ECO:0000256" key="4">
    <source>
        <dbReference type="ARBA" id="ARBA00023170"/>
    </source>
</evidence>
<organism evidence="7 8">
    <name type="scientific">Datura stramonium</name>
    <name type="common">Jimsonweed</name>
    <name type="synonym">Common thornapple</name>
    <dbReference type="NCBI Taxonomy" id="4076"/>
    <lineage>
        <taxon>Eukaryota</taxon>
        <taxon>Viridiplantae</taxon>
        <taxon>Streptophyta</taxon>
        <taxon>Embryophyta</taxon>
        <taxon>Tracheophyta</taxon>
        <taxon>Spermatophyta</taxon>
        <taxon>Magnoliopsida</taxon>
        <taxon>eudicotyledons</taxon>
        <taxon>Gunneridae</taxon>
        <taxon>Pentapetalae</taxon>
        <taxon>asterids</taxon>
        <taxon>lamiids</taxon>
        <taxon>Solanales</taxon>
        <taxon>Solanaceae</taxon>
        <taxon>Solanoideae</taxon>
        <taxon>Datureae</taxon>
        <taxon>Datura</taxon>
    </lineage>
</organism>
<dbReference type="Pfam" id="PF00989">
    <property type="entry name" value="PAS"/>
    <property type="match status" value="1"/>
</dbReference>
<proteinExistence type="predicted"/>
<dbReference type="PANTHER" id="PTHR47876:SF3">
    <property type="entry name" value="PHYTOCHROME 1"/>
    <property type="match status" value="1"/>
</dbReference>
<dbReference type="InterPro" id="IPR000700">
    <property type="entry name" value="PAS-assoc_C"/>
</dbReference>
<evidence type="ECO:0000259" key="6">
    <source>
        <dbReference type="PROSITE" id="PS50113"/>
    </source>
</evidence>
<evidence type="ECO:0000256" key="1">
    <source>
        <dbReference type="ARBA" id="ARBA00022543"/>
    </source>
</evidence>
<evidence type="ECO:0008006" key="9">
    <source>
        <dbReference type="Google" id="ProtNLM"/>
    </source>
</evidence>
<name>A0ABS8SEP8_DATST</name>
<dbReference type="Proteomes" id="UP000823775">
    <property type="component" value="Unassembled WGS sequence"/>
</dbReference>
<accession>A0ABS8SEP8</accession>
<dbReference type="PANTHER" id="PTHR47876">
    <property type="entry name" value="OS08G0260000 PROTEIN"/>
    <property type="match status" value="1"/>
</dbReference>
<dbReference type="PROSITE" id="PS50112">
    <property type="entry name" value="PAS"/>
    <property type="match status" value="1"/>
</dbReference>
<feature type="domain" description="PAC" evidence="6">
    <location>
        <begin position="76"/>
        <end position="129"/>
    </location>
</feature>
<evidence type="ECO:0000256" key="2">
    <source>
        <dbReference type="ARBA" id="ARBA00022606"/>
    </source>
</evidence>
<sequence>MDRLSSVAMEMVRLIETATAPIFGVDPSGLINGWNEKIADLTGLHASEAIGKSLMGNIKLSALTNQSSPLHSEEDKNVELKLRRFGKDPPESVIYLVTNTCTSRDHKNDVVGVCFVAQDVTPEKAVMDS</sequence>
<protein>
    <recommendedName>
        <fullName evidence="9">PAS domain-containing protein</fullName>
    </recommendedName>
</protein>
<gene>
    <name evidence="7" type="ORF">HAX54_034999</name>
</gene>
<dbReference type="InterPro" id="IPR001294">
    <property type="entry name" value="Phytochrome"/>
</dbReference>
<feature type="domain" description="PAS" evidence="5">
    <location>
        <begin position="7"/>
        <end position="55"/>
    </location>
</feature>
<evidence type="ECO:0000259" key="5">
    <source>
        <dbReference type="PROSITE" id="PS50112"/>
    </source>
</evidence>
<dbReference type="InterPro" id="IPR013767">
    <property type="entry name" value="PAS_fold"/>
</dbReference>